<reference evidence="1" key="1">
    <citation type="submission" date="2022-08" db="EMBL/GenBank/DDBJ databases">
        <title>Whole genome sequencing of non-tuberculosis mycobacteria type-strains.</title>
        <authorList>
            <person name="Igarashi Y."/>
            <person name="Osugi A."/>
            <person name="Mitarai S."/>
        </authorList>
    </citation>
    <scope>NUCLEOTIDE SEQUENCE</scope>
    <source>
        <strain evidence="1">DSM 45127</strain>
    </source>
</reference>
<evidence type="ECO:0000313" key="2">
    <source>
        <dbReference type="Proteomes" id="UP001055336"/>
    </source>
</evidence>
<evidence type="ECO:0000313" key="1">
    <source>
        <dbReference type="EMBL" id="UMB67786.1"/>
    </source>
</evidence>
<dbReference type="EMBL" id="CP092488">
    <property type="protein sequence ID" value="UMB67786.1"/>
    <property type="molecule type" value="Genomic_DNA"/>
</dbReference>
<dbReference type="RefSeq" id="WP_240258250.1">
    <property type="nucleotide sequence ID" value="NZ_CP092488.2"/>
</dbReference>
<sequence length="75" mass="8496">MPTTHIMRHRIGDLWQLTTPEGQLVDSVTAASQAEAALAVQHLVPRDGRWQGRPHGQYTYQAPGRLEVLRRAQRI</sequence>
<evidence type="ECO:0008006" key="3">
    <source>
        <dbReference type="Google" id="ProtNLM"/>
    </source>
</evidence>
<accession>A0ABY3VKV2</accession>
<gene>
    <name evidence="1" type="ORF">MKK62_14940</name>
</gene>
<protein>
    <recommendedName>
        <fullName evidence="3">DUF2188 domain-containing protein</fullName>
    </recommendedName>
</protein>
<dbReference type="Proteomes" id="UP001055336">
    <property type="component" value="Chromosome"/>
</dbReference>
<name>A0ABY3VKV2_9MYCO</name>
<organism evidence="1 2">
    <name type="scientific">Mycobacterium paraterrae</name>
    <dbReference type="NCBI Taxonomy" id="577492"/>
    <lineage>
        <taxon>Bacteria</taxon>
        <taxon>Bacillati</taxon>
        <taxon>Actinomycetota</taxon>
        <taxon>Actinomycetes</taxon>
        <taxon>Mycobacteriales</taxon>
        <taxon>Mycobacteriaceae</taxon>
        <taxon>Mycobacterium</taxon>
    </lineage>
</organism>
<proteinExistence type="predicted"/>
<keyword evidence="2" id="KW-1185">Reference proteome</keyword>